<dbReference type="GO" id="GO:0004784">
    <property type="term" value="F:superoxide dismutase activity"/>
    <property type="evidence" value="ECO:0007669"/>
    <property type="project" value="UniProtKB-EC"/>
</dbReference>
<dbReference type="EC" id="1.15.1.1" evidence="4"/>
<dbReference type="InterPro" id="IPR036423">
    <property type="entry name" value="SOD-like_Cu/Zn_dom_sf"/>
</dbReference>
<dbReference type="KEGG" id="xal:XALC_3088"/>
<reference evidence="4 5" key="1">
    <citation type="journal article" date="2009" name="BMC Genomics">
        <title>The complete genome sequence of Xanthomonas albilineans provides new insights into the reductive genome evolution of the xylem-limited Xanthomonadaceae.</title>
        <authorList>
            <person name="Pieretti I."/>
            <person name="Royer M."/>
            <person name="Barbe V."/>
            <person name="Carrere S."/>
            <person name="Koebnik R."/>
            <person name="Cociancich S."/>
            <person name="Couloux A."/>
            <person name="Darrasse A."/>
            <person name="Gouzy J."/>
            <person name="Jacques M.A."/>
            <person name="Lauber E."/>
            <person name="Manceau C."/>
            <person name="Mangenot S."/>
            <person name="Poussier S."/>
            <person name="Segurens B."/>
            <person name="Szurek B."/>
            <person name="Verdier V."/>
            <person name="Arlat M."/>
            <person name="Rott P."/>
        </authorList>
    </citation>
    <scope>NUCLEOTIDE SEQUENCE [LARGE SCALE GENOMIC DNA]</scope>
    <source>
        <strain evidence="5">GPE PC73 / CFBP 7063</strain>
    </source>
</reference>
<dbReference type="EMBL" id="FP565176">
    <property type="protein sequence ID" value="CBA17565.1"/>
    <property type="molecule type" value="Genomic_DNA"/>
</dbReference>
<dbReference type="Pfam" id="PF00080">
    <property type="entry name" value="Sod_Cu"/>
    <property type="match status" value="1"/>
</dbReference>
<evidence type="ECO:0000256" key="2">
    <source>
        <dbReference type="SAM" id="SignalP"/>
    </source>
</evidence>
<feature type="signal peptide" evidence="2">
    <location>
        <begin position="1"/>
        <end position="27"/>
    </location>
</feature>
<evidence type="ECO:0000313" key="4">
    <source>
        <dbReference type="EMBL" id="CBA17565.1"/>
    </source>
</evidence>
<gene>
    <name evidence="4" type="primary">sodC</name>
    <name evidence="4" type="ordered locus">XALc_3088</name>
</gene>
<dbReference type="InterPro" id="IPR001424">
    <property type="entry name" value="SOD_Cu_Zn_dom"/>
</dbReference>
<dbReference type="PROSITE" id="PS51257">
    <property type="entry name" value="PROKAR_LIPOPROTEIN"/>
    <property type="match status" value="1"/>
</dbReference>
<dbReference type="PROSITE" id="PS00087">
    <property type="entry name" value="SOD_CU_ZN_1"/>
    <property type="match status" value="1"/>
</dbReference>
<dbReference type="GO" id="GO:0005507">
    <property type="term" value="F:copper ion binding"/>
    <property type="evidence" value="ECO:0007669"/>
    <property type="project" value="InterPro"/>
</dbReference>
<dbReference type="PANTHER" id="PTHR10003">
    <property type="entry name" value="SUPEROXIDE DISMUTASE CU-ZN -RELATED"/>
    <property type="match status" value="1"/>
</dbReference>
<keyword evidence="5" id="KW-1185">Reference proteome</keyword>
<organism evidence="4 5">
    <name type="scientific">Xanthomonas albilineans (strain GPE PC73 / CFBP 7063)</name>
    <dbReference type="NCBI Taxonomy" id="380358"/>
    <lineage>
        <taxon>Bacteria</taxon>
        <taxon>Pseudomonadati</taxon>
        <taxon>Pseudomonadota</taxon>
        <taxon>Gammaproteobacteria</taxon>
        <taxon>Lysobacterales</taxon>
        <taxon>Lysobacteraceae</taxon>
        <taxon>Xanthomonas</taxon>
    </lineage>
</organism>
<dbReference type="InterPro" id="IPR024134">
    <property type="entry name" value="SOD_Cu/Zn_/chaperone"/>
</dbReference>
<evidence type="ECO:0000259" key="3">
    <source>
        <dbReference type="Pfam" id="PF00080"/>
    </source>
</evidence>
<protein>
    <submittedName>
        <fullName evidence="4">Probable superoxide dismutase [cu-zn] protein</fullName>
        <ecNumber evidence="4">1.15.1.1</ecNumber>
    </submittedName>
</protein>
<comment type="similarity">
    <text evidence="1">Belongs to the Cu-Zn superoxide dismutase family.</text>
</comment>
<sequence length="197" mass="19887">MPMRYGLHGLVGSGLLMLAACSSAPHSAPSHPPSKAPTLSSVVTAQQAQAVLAPASGSLVSGKLSLVAAPGGVRITGTLGGLQPNHTFAFHLHERGDCSAVDASSAGGDFNLLGAVQGRSRFSTSQHHAGEIDHFTANADGIAQIDVLLRGMVLGGGAANDIAGRALIVHADPDVNRGQPAGNPDVRVSCGVIRVLR</sequence>
<name>D2UGQ4_XANAP</name>
<dbReference type="eggNOG" id="COG2032">
    <property type="taxonomic scope" value="Bacteria"/>
</dbReference>
<dbReference type="Proteomes" id="UP000001890">
    <property type="component" value="Chromosome"/>
</dbReference>
<dbReference type="InterPro" id="IPR018152">
    <property type="entry name" value="SOD_Cu/Zn_BS"/>
</dbReference>
<dbReference type="STRING" id="380358.XALC_3088"/>
<dbReference type="Gene3D" id="2.60.40.200">
    <property type="entry name" value="Superoxide dismutase, copper/zinc binding domain"/>
    <property type="match status" value="1"/>
</dbReference>
<keyword evidence="4" id="KW-0560">Oxidoreductase</keyword>
<dbReference type="SUPFAM" id="SSF49329">
    <property type="entry name" value="Cu,Zn superoxide dismutase-like"/>
    <property type="match status" value="1"/>
</dbReference>
<feature type="chain" id="PRO_5003037632" evidence="2">
    <location>
        <begin position="28"/>
        <end position="197"/>
    </location>
</feature>
<accession>D2UGQ4</accession>
<evidence type="ECO:0000256" key="1">
    <source>
        <dbReference type="ARBA" id="ARBA00010457"/>
    </source>
</evidence>
<evidence type="ECO:0000313" key="5">
    <source>
        <dbReference type="Proteomes" id="UP000001890"/>
    </source>
</evidence>
<proteinExistence type="inferred from homology"/>
<keyword evidence="2" id="KW-0732">Signal</keyword>
<feature type="domain" description="Superoxide dismutase copper/zinc binding" evidence="3">
    <location>
        <begin position="60"/>
        <end position="193"/>
    </location>
</feature>
<dbReference type="AlphaFoldDB" id="D2UGQ4"/>